<dbReference type="Pfam" id="PF01086">
    <property type="entry name" value="Clathrin_lg_ch"/>
    <property type="match status" value="1"/>
</dbReference>
<comment type="similarity">
    <text evidence="2 6">Belongs to the clathrin light chain family.</text>
</comment>
<dbReference type="STRING" id="448386.A0A2V3IS51"/>
<comment type="function">
    <text evidence="6">Clathrin is the major protein of the polyhedral coat of coated pits and vesicles.</text>
</comment>
<name>A0A2V3IS51_9FLOR</name>
<dbReference type="InterPro" id="IPR000195">
    <property type="entry name" value="Rab-GAP-TBC_dom"/>
</dbReference>
<comment type="caution">
    <text evidence="9">The sequence shown here is derived from an EMBL/GenBank/DDBJ whole genome shotgun (WGS) entry which is preliminary data.</text>
</comment>
<gene>
    <name evidence="9" type="ORF">BWQ96_05288</name>
</gene>
<protein>
    <recommendedName>
        <fullName evidence="6">Clathrin light chain</fullName>
    </recommendedName>
</protein>
<evidence type="ECO:0000256" key="5">
    <source>
        <dbReference type="ARBA" id="ARBA00023329"/>
    </source>
</evidence>
<dbReference type="PANTHER" id="PTHR22957">
    <property type="entry name" value="TBC1 DOMAIN FAMILY MEMBER GTPASE-ACTIVATING PROTEIN"/>
    <property type="match status" value="1"/>
</dbReference>
<dbReference type="InterPro" id="IPR035969">
    <property type="entry name" value="Rab-GAP_TBC_sf"/>
</dbReference>
<evidence type="ECO:0000256" key="2">
    <source>
        <dbReference type="ARBA" id="ARBA00005263"/>
    </source>
</evidence>
<dbReference type="EMBL" id="NBIV01000077">
    <property type="protein sequence ID" value="PXF44924.1"/>
    <property type="molecule type" value="Genomic_DNA"/>
</dbReference>
<comment type="subcellular location">
    <subcellularLocation>
        <location evidence="1 6">Cytoplasmic vesicle membrane</location>
        <topology evidence="1 6">Peripheral membrane protein</topology>
        <orientation evidence="1 6">Cytoplasmic side</orientation>
    </subcellularLocation>
    <subcellularLocation>
        <location evidence="6">Membrane</location>
        <location evidence="6">Coated pit</location>
        <topology evidence="6">Peripheral membrane protein</topology>
        <orientation evidence="6">Cytoplasmic side</orientation>
    </subcellularLocation>
    <text evidence="6">Cytoplasmic face of coated pits and vesicles.</text>
</comment>
<feature type="region of interest" description="Disordered" evidence="7">
    <location>
        <begin position="1"/>
        <end position="72"/>
    </location>
</feature>
<evidence type="ECO:0000256" key="6">
    <source>
        <dbReference type="RuleBase" id="RU363137"/>
    </source>
</evidence>
<dbReference type="PANTHER" id="PTHR22957:SF268">
    <property type="entry name" value="ANKYRIN REPEAT-CONTAINING PROTEIN"/>
    <property type="match status" value="1"/>
</dbReference>
<dbReference type="GO" id="GO:0005198">
    <property type="term" value="F:structural molecule activity"/>
    <property type="evidence" value="ECO:0007669"/>
    <property type="project" value="InterPro"/>
</dbReference>
<feature type="compositionally biased region" description="Low complexity" evidence="7">
    <location>
        <begin position="240"/>
        <end position="250"/>
    </location>
</feature>
<keyword evidence="3 6" id="KW-0472">Membrane</keyword>
<feature type="compositionally biased region" description="Low complexity" evidence="7">
    <location>
        <begin position="264"/>
        <end position="276"/>
    </location>
</feature>
<dbReference type="GO" id="GO:0016192">
    <property type="term" value="P:vesicle-mediated transport"/>
    <property type="evidence" value="ECO:0007669"/>
    <property type="project" value="InterPro"/>
</dbReference>
<dbReference type="Gene3D" id="1.10.472.80">
    <property type="entry name" value="Ypt/Rab-GAP domain of gyp1p, domain 3"/>
    <property type="match status" value="1"/>
</dbReference>
<evidence type="ECO:0000256" key="1">
    <source>
        <dbReference type="ARBA" id="ARBA00004180"/>
    </source>
</evidence>
<dbReference type="AlphaFoldDB" id="A0A2V3IS51"/>
<dbReference type="GO" id="GO:0006886">
    <property type="term" value="P:intracellular protein transport"/>
    <property type="evidence" value="ECO:0007669"/>
    <property type="project" value="InterPro"/>
</dbReference>
<sequence length="482" mass="54376">MDEDFFRDYPPVAGGEQTAPATGDAADAPSPDPLQPFVLGAPDDQLHEHADGIPLPPTAGGPPPAEHEQPECAAVSEWRVQFARTLEHKMTEEKRIKAERAEQAVNTLHSMHASWEKKKLNAEEQNRTSERDFIMNRDGVISRMSKKGDAPNWDVVPQLVDMTGRYKEGARDTSRMRQVLLRMKNPAFHQTAHRQYDAISAAVNGHDQDLLPSRIRRVLKRSRAVYQPVATHHARPQPHGSSSGDSLDGDTNPHNYPDAPLPSTPLSSTLSASHPSTPYPKASHRPAAHRVERTVQSTFARVITSYLHTTNGTVDFHDDMVYLCAPFIEVMPTEADAFHAFCALMQSHSHMYTDDGLKHAVADFNLIFRTVVPRLYEKFVLEEVNINHFVRKWLRGLLVHQLPRASLLRLWDSYFANWNSYALTLHPYVCIVVIKLLEPELEECEDSERILALLSKLPPIDTHYVVAHALVEREHLREMGVV</sequence>
<dbReference type="PROSITE" id="PS50086">
    <property type="entry name" value="TBC_RABGAP"/>
    <property type="match status" value="1"/>
</dbReference>
<dbReference type="GO" id="GO:0030132">
    <property type="term" value="C:clathrin coat of coated pit"/>
    <property type="evidence" value="ECO:0007669"/>
    <property type="project" value="InterPro"/>
</dbReference>
<dbReference type="OrthoDB" id="5512at2759"/>
<feature type="domain" description="Rab-GAP TBC" evidence="8">
    <location>
        <begin position="198"/>
        <end position="418"/>
    </location>
</feature>
<evidence type="ECO:0000256" key="4">
    <source>
        <dbReference type="ARBA" id="ARBA00023176"/>
    </source>
</evidence>
<evidence type="ECO:0000256" key="3">
    <source>
        <dbReference type="ARBA" id="ARBA00023136"/>
    </source>
</evidence>
<dbReference type="GO" id="GO:0005096">
    <property type="term" value="F:GTPase activator activity"/>
    <property type="evidence" value="ECO:0007669"/>
    <property type="project" value="TreeGrafter"/>
</dbReference>
<evidence type="ECO:0000256" key="7">
    <source>
        <dbReference type="SAM" id="MobiDB-lite"/>
    </source>
</evidence>
<feature type="region of interest" description="Disordered" evidence="7">
    <location>
        <begin position="227"/>
        <end position="289"/>
    </location>
</feature>
<evidence type="ECO:0000259" key="8">
    <source>
        <dbReference type="PROSITE" id="PS50086"/>
    </source>
</evidence>
<keyword evidence="10" id="KW-1185">Reference proteome</keyword>
<evidence type="ECO:0000313" key="10">
    <source>
        <dbReference type="Proteomes" id="UP000247409"/>
    </source>
</evidence>
<dbReference type="SMART" id="SM00164">
    <property type="entry name" value="TBC"/>
    <property type="match status" value="1"/>
</dbReference>
<feature type="compositionally biased region" description="Low complexity" evidence="7">
    <location>
        <begin position="19"/>
        <end position="29"/>
    </location>
</feature>
<dbReference type="Gene3D" id="1.10.8.270">
    <property type="entry name" value="putative rabgap domain of human tbc1 domain family member 14 like domains"/>
    <property type="match status" value="1"/>
</dbReference>
<organism evidence="9 10">
    <name type="scientific">Gracilariopsis chorda</name>
    <dbReference type="NCBI Taxonomy" id="448386"/>
    <lineage>
        <taxon>Eukaryota</taxon>
        <taxon>Rhodophyta</taxon>
        <taxon>Florideophyceae</taxon>
        <taxon>Rhodymeniophycidae</taxon>
        <taxon>Gracilariales</taxon>
        <taxon>Gracilariaceae</taxon>
        <taxon>Gracilariopsis</taxon>
    </lineage>
</organism>
<evidence type="ECO:0000313" key="9">
    <source>
        <dbReference type="EMBL" id="PXF44924.1"/>
    </source>
</evidence>
<dbReference type="InterPro" id="IPR000996">
    <property type="entry name" value="Clathrin_L-chain"/>
</dbReference>
<dbReference type="Proteomes" id="UP000247409">
    <property type="component" value="Unassembled WGS sequence"/>
</dbReference>
<keyword evidence="5 6" id="KW-0968">Cytoplasmic vesicle</keyword>
<dbReference type="GO" id="GO:0030130">
    <property type="term" value="C:clathrin coat of trans-Golgi network vesicle"/>
    <property type="evidence" value="ECO:0007669"/>
    <property type="project" value="InterPro"/>
</dbReference>
<dbReference type="SUPFAM" id="SSF47923">
    <property type="entry name" value="Ypt/Rab-GAP domain of gyp1p"/>
    <property type="match status" value="2"/>
</dbReference>
<dbReference type="Pfam" id="PF00566">
    <property type="entry name" value="RabGAP-TBC"/>
    <property type="match status" value="1"/>
</dbReference>
<proteinExistence type="inferred from homology"/>
<accession>A0A2V3IS51</accession>
<feature type="compositionally biased region" description="Pro residues" evidence="7">
    <location>
        <begin position="54"/>
        <end position="64"/>
    </location>
</feature>
<reference evidence="9 10" key="1">
    <citation type="journal article" date="2018" name="Mol. Biol. Evol.">
        <title>Analysis of the draft genome of the red seaweed Gracilariopsis chorda provides insights into genome size evolution in Rhodophyta.</title>
        <authorList>
            <person name="Lee J."/>
            <person name="Yang E.C."/>
            <person name="Graf L."/>
            <person name="Yang J.H."/>
            <person name="Qiu H."/>
            <person name="Zel Zion U."/>
            <person name="Chan C.X."/>
            <person name="Stephens T.G."/>
            <person name="Weber A.P.M."/>
            <person name="Boo G.H."/>
            <person name="Boo S.M."/>
            <person name="Kim K.M."/>
            <person name="Shin Y."/>
            <person name="Jung M."/>
            <person name="Lee S.J."/>
            <person name="Yim H.S."/>
            <person name="Lee J.H."/>
            <person name="Bhattacharya D."/>
            <person name="Yoon H.S."/>
        </authorList>
    </citation>
    <scope>NUCLEOTIDE SEQUENCE [LARGE SCALE GENOMIC DNA]</scope>
    <source>
        <strain evidence="9 10">SKKU-2015</strain>
        <tissue evidence="9">Whole body</tissue>
    </source>
</reference>
<keyword evidence="4 6" id="KW-0168">Coated pit</keyword>